<dbReference type="RefSeq" id="XP_011089358.1">
    <property type="nucleotide sequence ID" value="XM_011091056.2"/>
</dbReference>
<name>A0A6I9U686_SESIN</name>
<evidence type="ECO:0000313" key="6">
    <source>
        <dbReference type="RefSeq" id="XP_011089360.1"/>
    </source>
</evidence>
<dbReference type="OrthoDB" id="3219396at2759"/>
<dbReference type="KEGG" id="sind:105170335"/>
<evidence type="ECO:0000256" key="3">
    <source>
        <dbReference type="SAM" id="MobiDB-lite"/>
    </source>
</evidence>
<feature type="region of interest" description="Disordered" evidence="3">
    <location>
        <begin position="74"/>
        <end position="102"/>
    </location>
</feature>
<dbReference type="InterPro" id="IPR052121">
    <property type="entry name" value="F-box_SCF_Substrate_Recog"/>
</dbReference>
<protein>
    <submittedName>
        <fullName evidence="5 6">F-box protein SKIP31-like isoform X1</fullName>
    </submittedName>
</protein>
<evidence type="ECO:0000256" key="1">
    <source>
        <dbReference type="ARBA" id="ARBA00004906"/>
    </source>
</evidence>
<accession>A0A6I9U686</accession>
<dbReference type="GeneID" id="105170335"/>
<sequence>MEKAETVEDENEHGEEERDGKRLRIEEGELSEKEEKEQQEAKKIRIEEGELSDEGLLRAVRSLSPSSLSSVELESEIEAAPSPPKENNIVVGNNKNDGKRSTKNRQLPWRIESVMFSRIPPELLFHILKFLSSELSGFVQYFAQCVCVCVSTWGLLFFVEWFFIDIVYTFLIMELQDLVSCSMICRFLNFASADESLWCRLYCMRWGLLPPKRPRECAWKKLYIQVDIRTKEAWFKLISVID</sequence>
<evidence type="ECO:0000313" key="4">
    <source>
        <dbReference type="Proteomes" id="UP000504604"/>
    </source>
</evidence>
<keyword evidence="4" id="KW-1185">Reference proteome</keyword>
<feature type="region of interest" description="Disordered" evidence="3">
    <location>
        <begin position="1"/>
        <end position="47"/>
    </location>
</feature>
<dbReference type="SUPFAM" id="SSF81383">
    <property type="entry name" value="F-box domain"/>
    <property type="match status" value="1"/>
</dbReference>
<dbReference type="PANTHER" id="PTHR46550">
    <property type="entry name" value="F-BOX ONLY PROTEIN 3"/>
    <property type="match status" value="1"/>
</dbReference>
<reference evidence="5 6" key="1">
    <citation type="submission" date="2025-04" db="UniProtKB">
        <authorList>
            <consortium name="RefSeq"/>
        </authorList>
    </citation>
    <scope>IDENTIFICATION</scope>
</reference>
<dbReference type="GO" id="GO:0005737">
    <property type="term" value="C:cytoplasm"/>
    <property type="evidence" value="ECO:0007669"/>
    <property type="project" value="TreeGrafter"/>
</dbReference>
<keyword evidence="2" id="KW-0833">Ubl conjugation pathway</keyword>
<feature type="compositionally biased region" description="Basic and acidic residues" evidence="3">
    <location>
        <begin position="15"/>
        <end position="47"/>
    </location>
</feature>
<dbReference type="PANTHER" id="PTHR46550:SF1">
    <property type="entry name" value="F-BOX PROTEIN 3"/>
    <property type="match status" value="1"/>
</dbReference>
<evidence type="ECO:0000313" key="5">
    <source>
        <dbReference type="RefSeq" id="XP_011089358.1"/>
    </source>
</evidence>
<dbReference type="RefSeq" id="XP_011089360.1">
    <property type="nucleotide sequence ID" value="XM_011091058.2"/>
</dbReference>
<gene>
    <name evidence="5 6" type="primary">LOC105170335</name>
</gene>
<dbReference type="InterPro" id="IPR036047">
    <property type="entry name" value="F-box-like_dom_sf"/>
</dbReference>
<proteinExistence type="predicted"/>
<organism evidence="4 6">
    <name type="scientific">Sesamum indicum</name>
    <name type="common">Oriental sesame</name>
    <name type="synonym">Sesamum orientale</name>
    <dbReference type="NCBI Taxonomy" id="4182"/>
    <lineage>
        <taxon>Eukaryota</taxon>
        <taxon>Viridiplantae</taxon>
        <taxon>Streptophyta</taxon>
        <taxon>Embryophyta</taxon>
        <taxon>Tracheophyta</taxon>
        <taxon>Spermatophyta</taxon>
        <taxon>Magnoliopsida</taxon>
        <taxon>eudicotyledons</taxon>
        <taxon>Gunneridae</taxon>
        <taxon>Pentapetalae</taxon>
        <taxon>asterids</taxon>
        <taxon>lamiids</taxon>
        <taxon>Lamiales</taxon>
        <taxon>Pedaliaceae</taxon>
        <taxon>Sesamum</taxon>
    </lineage>
</organism>
<dbReference type="AlphaFoldDB" id="A0A6I9U686"/>
<evidence type="ECO:0000256" key="2">
    <source>
        <dbReference type="ARBA" id="ARBA00022786"/>
    </source>
</evidence>
<comment type="pathway">
    <text evidence="1">Protein modification; protein ubiquitination.</text>
</comment>
<dbReference type="Proteomes" id="UP000504604">
    <property type="component" value="Linkage group LG9"/>
</dbReference>
<dbReference type="Gene3D" id="1.20.1280.50">
    <property type="match status" value="1"/>
</dbReference>